<evidence type="ECO:0000256" key="7">
    <source>
        <dbReference type="ARBA" id="ARBA00023242"/>
    </source>
</evidence>
<accession>A0A7H8QI50</accession>
<proteinExistence type="inferred from homology"/>
<dbReference type="RefSeq" id="XP_035339837.1">
    <property type="nucleotide sequence ID" value="XM_035483944.1"/>
</dbReference>
<dbReference type="AlphaFoldDB" id="A0A7H8QI50"/>
<feature type="region of interest" description="Disordered" evidence="9">
    <location>
        <begin position="1"/>
        <end position="25"/>
    </location>
</feature>
<evidence type="ECO:0000313" key="12">
    <source>
        <dbReference type="Proteomes" id="UP000509510"/>
    </source>
</evidence>
<dbReference type="InterPro" id="IPR024929">
    <property type="entry name" value="GNL2_CP_dom"/>
</dbReference>
<dbReference type="GO" id="GO:0005730">
    <property type="term" value="C:nucleolus"/>
    <property type="evidence" value="ECO:0007669"/>
    <property type="project" value="UniProtKB-SubCell"/>
</dbReference>
<dbReference type="InterPro" id="IPR030378">
    <property type="entry name" value="G_CP_dom"/>
</dbReference>
<dbReference type="FunFam" id="3.40.50.300:FF:000559">
    <property type="entry name" value="Nuclear/nucleolar GTPase 2"/>
    <property type="match status" value="1"/>
</dbReference>
<comment type="function">
    <text evidence="1 8">GTPase that associates with pre-60S ribosomal subunits in the nucleolus and is required for their nuclear export and maturation.</text>
</comment>
<dbReference type="CDD" id="cd01858">
    <property type="entry name" value="NGP_1"/>
    <property type="match status" value="1"/>
</dbReference>
<evidence type="ECO:0000256" key="3">
    <source>
        <dbReference type="ARBA" id="ARBA00022127"/>
    </source>
</evidence>
<dbReference type="PRINTS" id="PR00326">
    <property type="entry name" value="GTP1OBG"/>
</dbReference>
<dbReference type="InterPro" id="IPR050755">
    <property type="entry name" value="TRAFAC_YlqF/YawG_RiboMat"/>
</dbReference>
<feature type="compositionally biased region" description="Basic and acidic residues" evidence="9">
    <location>
        <begin position="1"/>
        <end position="16"/>
    </location>
</feature>
<feature type="compositionally biased region" description="Basic and acidic residues" evidence="9">
    <location>
        <begin position="484"/>
        <end position="495"/>
    </location>
</feature>
<feature type="compositionally biased region" description="Acidic residues" evidence="9">
    <location>
        <begin position="528"/>
        <end position="537"/>
    </location>
</feature>
<dbReference type="EMBL" id="CP055898">
    <property type="protein sequence ID" value="QKX53658.1"/>
    <property type="molecule type" value="Genomic_DNA"/>
</dbReference>
<feature type="compositionally biased region" description="Acidic residues" evidence="9">
    <location>
        <begin position="552"/>
        <end position="576"/>
    </location>
</feature>
<name>A0A7H8QI50_TALRU</name>
<evidence type="ECO:0000256" key="1">
    <source>
        <dbReference type="ARBA" id="ARBA00003892"/>
    </source>
</evidence>
<dbReference type="SUPFAM" id="SSF52540">
    <property type="entry name" value="P-loop containing nucleoside triphosphate hydrolases"/>
    <property type="match status" value="1"/>
</dbReference>
<evidence type="ECO:0000256" key="8">
    <source>
        <dbReference type="RuleBase" id="RU364023"/>
    </source>
</evidence>
<feature type="domain" description="CP-type G" evidence="10">
    <location>
        <begin position="221"/>
        <end position="382"/>
    </location>
</feature>
<organism evidence="11 12">
    <name type="scientific">Talaromyces rugulosus</name>
    <name type="common">Penicillium rugulosum</name>
    <dbReference type="NCBI Taxonomy" id="121627"/>
    <lineage>
        <taxon>Eukaryota</taxon>
        <taxon>Fungi</taxon>
        <taxon>Dikarya</taxon>
        <taxon>Ascomycota</taxon>
        <taxon>Pezizomycotina</taxon>
        <taxon>Eurotiomycetes</taxon>
        <taxon>Eurotiomycetidae</taxon>
        <taxon>Eurotiales</taxon>
        <taxon>Trichocomaceae</taxon>
        <taxon>Talaromyces</taxon>
        <taxon>Talaromyces sect. Islandici</taxon>
    </lineage>
</organism>
<sequence>MGTGKKEASRRERQGKVGDGMANVKTKGENFYRSAKKVRHLNMYKDGKARHDAQGNITQAASYQSQEVPVARIEPNRKWFGNTRVISQEALSSFREAVAERASDPYQVLLKTNKLPMSLIRDGDGDTVNGLKQHRAKMAIETAPFGDTFGPKAQRKRVKLDVGSLEDLAGESVKMHDTYLDRLDQAKLLSGNSGADDAEDSGVFGTAREAVFSKGQSKRIWNELYKVIDSSDVVIHVLDARDPDGTRCRSIEKYIREEAPHKHLIFVLNKCDLVPTKVAAAWVRYLSKDYPTLAFHASINNSFGKGSLIQLLRQFSSLHSDRKQISVGFIGYPNTGKSSIINTLRKKKVCTVAPIPGETKVWQYITLMKRIYLIDCPGVVPPSNNDSEEDILLRGVVRVENVENPEQYIPAVLKRVQQRHIERTYEVKNYADTLDFLSILARKGGRLLRGGEPDLDGVAKMVINDFLRGKIPWFTPPPHSNGNENEKIEGREGRLGEMSLKKRKREASTAGSKADENQKSDEANGESNESDDDDDDFTGFGNSDSEGGINVELDEDDEDKEEEDDEEKEDDASNAV</sequence>
<dbReference type="Gene3D" id="3.40.50.300">
    <property type="entry name" value="P-loop containing nucleotide triphosphate hydrolases"/>
    <property type="match status" value="1"/>
</dbReference>
<protein>
    <recommendedName>
        <fullName evidence="3 8">Nucleolar GTP-binding protein 2</fullName>
    </recommendedName>
</protein>
<evidence type="ECO:0000256" key="5">
    <source>
        <dbReference type="ARBA" id="ARBA00022741"/>
    </source>
</evidence>
<comment type="similarity">
    <text evidence="8">Belongs to the TRAFAC class YlqF/YawG GTPase family. NOG2 subfamily.</text>
</comment>
<evidence type="ECO:0000256" key="9">
    <source>
        <dbReference type="SAM" id="MobiDB-lite"/>
    </source>
</evidence>
<evidence type="ECO:0000256" key="4">
    <source>
        <dbReference type="ARBA" id="ARBA00022517"/>
    </source>
</evidence>
<keyword evidence="7 8" id="KW-0539">Nucleus</keyword>
<dbReference type="GeneID" id="55988250"/>
<keyword evidence="4" id="KW-0690">Ribosome biogenesis</keyword>
<dbReference type="Gene3D" id="1.10.1580.10">
    <property type="match status" value="1"/>
</dbReference>
<reference evidence="12" key="1">
    <citation type="submission" date="2020-06" db="EMBL/GenBank/DDBJ databases">
        <title>A chromosome-scale genome assembly of Talaromyces rugulosus W13939.</title>
        <authorList>
            <person name="Wang B."/>
            <person name="Guo L."/>
            <person name="Ye K."/>
            <person name="Wang L."/>
        </authorList>
    </citation>
    <scope>NUCLEOTIDE SEQUENCE [LARGE SCALE GENOMIC DNA]</scope>
    <source>
        <strain evidence="12">W13939</strain>
    </source>
</reference>
<dbReference type="FunFam" id="1.10.1580.10:FF:000005">
    <property type="entry name" value="Nucleolar GTP-binding protein 2"/>
    <property type="match status" value="1"/>
</dbReference>
<evidence type="ECO:0000256" key="6">
    <source>
        <dbReference type="ARBA" id="ARBA00023134"/>
    </source>
</evidence>
<dbReference type="GO" id="GO:0042254">
    <property type="term" value="P:ribosome biogenesis"/>
    <property type="evidence" value="ECO:0007669"/>
    <property type="project" value="UniProtKB-KW"/>
</dbReference>
<keyword evidence="6 8" id="KW-0342">GTP-binding</keyword>
<evidence type="ECO:0000313" key="11">
    <source>
        <dbReference type="EMBL" id="QKX53658.1"/>
    </source>
</evidence>
<feature type="region of interest" description="Disordered" evidence="9">
    <location>
        <begin position="470"/>
        <end position="576"/>
    </location>
</feature>
<dbReference type="Proteomes" id="UP000509510">
    <property type="component" value="Chromosome I"/>
</dbReference>
<dbReference type="InterPro" id="IPR023179">
    <property type="entry name" value="GTP-bd_ortho_bundle_sf"/>
</dbReference>
<dbReference type="InterPro" id="IPR006073">
    <property type="entry name" value="GTP-bd"/>
</dbReference>
<dbReference type="PANTHER" id="PTHR11089:SF9">
    <property type="entry name" value="NUCLEOLAR GTP-BINDING PROTEIN 2"/>
    <property type="match status" value="1"/>
</dbReference>
<keyword evidence="5 8" id="KW-0547">Nucleotide-binding</keyword>
<dbReference type="GO" id="GO:0005525">
    <property type="term" value="F:GTP binding"/>
    <property type="evidence" value="ECO:0007669"/>
    <property type="project" value="UniProtKB-KW"/>
</dbReference>
<gene>
    <name evidence="11" type="ORF">TRUGW13939_00737</name>
</gene>
<keyword evidence="12" id="KW-1185">Reference proteome</keyword>
<evidence type="ECO:0000259" key="10">
    <source>
        <dbReference type="PROSITE" id="PS51721"/>
    </source>
</evidence>
<dbReference type="PROSITE" id="PS51721">
    <property type="entry name" value="G_CP"/>
    <property type="match status" value="1"/>
</dbReference>
<feature type="compositionally biased region" description="Basic and acidic residues" evidence="9">
    <location>
        <begin position="513"/>
        <end position="522"/>
    </location>
</feature>
<dbReference type="Pfam" id="PF01926">
    <property type="entry name" value="MMR_HSR1"/>
    <property type="match status" value="1"/>
</dbReference>
<dbReference type="InterPro" id="IPR027417">
    <property type="entry name" value="P-loop_NTPase"/>
</dbReference>
<dbReference type="KEGG" id="trg:TRUGW13939_00737"/>
<dbReference type="PANTHER" id="PTHR11089">
    <property type="entry name" value="GTP-BINDING PROTEIN-RELATED"/>
    <property type="match status" value="1"/>
</dbReference>
<dbReference type="Pfam" id="PF08153">
    <property type="entry name" value="NGP1NT"/>
    <property type="match status" value="1"/>
</dbReference>
<evidence type="ECO:0000256" key="2">
    <source>
        <dbReference type="ARBA" id="ARBA00004604"/>
    </source>
</evidence>
<dbReference type="InterPro" id="IPR012971">
    <property type="entry name" value="NOG2_N_dom"/>
</dbReference>
<dbReference type="OrthoDB" id="444945at2759"/>
<comment type="subcellular location">
    <subcellularLocation>
        <location evidence="2 8">Nucleus</location>
        <location evidence="2 8">Nucleolus</location>
    </subcellularLocation>
</comment>